<organism evidence="4 5">
    <name type="scientific">Thermosynechococcus sichuanensis E542</name>
    <dbReference type="NCBI Taxonomy" id="2016101"/>
    <lineage>
        <taxon>Bacteria</taxon>
        <taxon>Bacillati</taxon>
        <taxon>Cyanobacteriota</taxon>
        <taxon>Cyanophyceae</taxon>
        <taxon>Acaryochloridales</taxon>
        <taxon>Thermosynechococcaceae</taxon>
        <taxon>Thermosynechococcus</taxon>
        <taxon>Thermosynechococcus sichuanensis</taxon>
    </lineage>
</organism>
<dbReference type="PANTHER" id="PTHR43156:SF2">
    <property type="entry name" value="STAGE II SPORULATION PROTEIN E"/>
    <property type="match status" value="1"/>
</dbReference>
<keyword evidence="5" id="KW-1185">Reference proteome</keyword>
<dbReference type="RefSeq" id="WP_181495989.1">
    <property type="nucleotide sequence ID" value="NZ_CP032152.1"/>
</dbReference>
<sequence length="391" mass="43561">MSGDRQPYQILVIDDDPTTRLLLRKTLKDLGYQVSVASHGREGIAIATAEKPALIICDWMMPELDGLEVCRQIKQDQELSRSFFVLLTAKGELEDRIQGLDAGADEFLSKPIDPNELRARIQAGLRLYQLNQDLLKQKQLLEAELHEAADYVRSLLPAPQEAPCKINYYFLPSSQLGGDCFDFFWVGDRYLVLYILDVSGHGLGAALPSVSVLNLLRSTTREQTSGTFDYLHPAQVLEALNNGFQMTDQHEKYFTIWYGVYDRQRRQLTYASGGHPPALLLAPEADGWQATLLKTPGIPIGMFADMAFTQATIEVPPSTVLYLFSDGIYEFETTANRVWGLEAFRELLMAAHTQDPVPALPQLIAQVQRHAAPDAFGSDDVSLVQVAFPAA</sequence>
<evidence type="ECO:0000259" key="3">
    <source>
        <dbReference type="PROSITE" id="PS50110"/>
    </source>
</evidence>
<accession>A0A3B7MDM0</accession>
<evidence type="ECO:0000313" key="5">
    <source>
        <dbReference type="Proteomes" id="UP000261812"/>
    </source>
</evidence>
<evidence type="ECO:0000313" key="4">
    <source>
        <dbReference type="EMBL" id="AXY67394.1"/>
    </source>
</evidence>
<dbReference type="Gene3D" id="3.40.50.2300">
    <property type="match status" value="1"/>
</dbReference>
<dbReference type="SUPFAM" id="SSF52172">
    <property type="entry name" value="CheY-like"/>
    <property type="match status" value="1"/>
</dbReference>
<dbReference type="InterPro" id="IPR001789">
    <property type="entry name" value="Sig_transdc_resp-reg_receiver"/>
</dbReference>
<name>A0A3B7MDM0_9CYAN</name>
<dbReference type="InterPro" id="IPR001932">
    <property type="entry name" value="PPM-type_phosphatase-like_dom"/>
</dbReference>
<dbReference type="SUPFAM" id="SSF81606">
    <property type="entry name" value="PP2C-like"/>
    <property type="match status" value="1"/>
</dbReference>
<dbReference type="InterPro" id="IPR036457">
    <property type="entry name" value="PPM-type-like_dom_sf"/>
</dbReference>
<dbReference type="SMART" id="SM00331">
    <property type="entry name" value="PP2C_SIG"/>
    <property type="match status" value="1"/>
</dbReference>
<dbReference type="InterPro" id="IPR052016">
    <property type="entry name" value="Bact_Sigma-Reg"/>
</dbReference>
<dbReference type="Pfam" id="PF00072">
    <property type="entry name" value="Response_reg"/>
    <property type="match status" value="1"/>
</dbReference>
<proteinExistence type="predicted"/>
<evidence type="ECO:0000256" key="2">
    <source>
        <dbReference type="PROSITE-ProRule" id="PRU00169"/>
    </source>
</evidence>
<dbReference type="SMART" id="SM00448">
    <property type="entry name" value="REC"/>
    <property type="match status" value="1"/>
</dbReference>
<dbReference type="Gene3D" id="3.60.40.10">
    <property type="entry name" value="PPM-type phosphatase domain"/>
    <property type="match status" value="1"/>
</dbReference>
<dbReference type="PANTHER" id="PTHR43156">
    <property type="entry name" value="STAGE II SPORULATION PROTEIN E-RELATED"/>
    <property type="match status" value="1"/>
</dbReference>
<dbReference type="InterPro" id="IPR011006">
    <property type="entry name" value="CheY-like_superfamily"/>
</dbReference>
<dbReference type="EMBL" id="CP032152">
    <property type="protein sequence ID" value="AXY67394.1"/>
    <property type="molecule type" value="Genomic_DNA"/>
</dbReference>
<dbReference type="CDD" id="cd17574">
    <property type="entry name" value="REC_OmpR"/>
    <property type="match status" value="1"/>
</dbReference>
<gene>
    <name evidence="4" type="ORF">D3A95_02240</name>
</gene>
<dbReference type="PROSITE" id="PS50110">
    <property type="entry name" value="RESPONSE_REGULATORY"/>
    <property type="match status" value="1"/>
</dbReference>
<dbReference type="Proteomes" id="UP000261812">
    <property type="component" value="Chromosome"/>
</dbReference>
<feature type="domain" description="Response regulatory" evidence="3">
    <location>
        <begin position="9"/>
        <end position="125"/>
    </location>
</feature>
<feature type="modified residue" description="4-aspartylphosphate" evidence="2">
    <location>
        <position position="58"/>
    </location>
</feature>
<dbReference type="AlphaFoldDB" id="A0A3B7MDM0"/>
<dbReference type="GO" id="GO:0016791">
    <property type="term" value="F:phosphatase activity"/>
    <property type="evidence" value="ECO:0007669"/>
    <property type="project" value="TreeGrafter"/>
</dbReference>
<dbReference type="KEGG" id="tsq:D3A95_02240"/>
<reference evidence="5" key="1">
    <citation type="submission" date="2018-09" db="EMBL/GenBank/DDBJ databases">
        <title>Complete genome sequence of thermophilic cyanobacteria strain Thermosynechococcus elongatus PKUAC-SCTE542.</title>
        <authorList>
            <person name="Liang Y."/>
            <person name="Tang J."/>
            <person name="Daroch M."/>
        </authorList>
    </citation>
    <scope>NUCLEOTIDE SEQUENCE [LARGE SCALE GENOMIC DNA]</scope>
    <source>
        <strain evidence="5">E542</strain>
    </source>
</reference>
<dbReference type="Pfam" id="PF07228">
    <property type="entry name" value="SpoIIE"/>
    <property type="match status" value="1"/>
</dbReference>
<keyword evidence="2" id="KW-0597">Phosphoprotein</keyword>
<evidence type="ECO:0000256" key="1">
    <source>
        <dbReference type="ARBA" id="ARBA00022801"/>
    </source>
</evidence>
<keyword evidence="1" id="KW-0378">Hydrolase</keyword>
<protein>
    <submittedName>
        <fullName evidence="4">SpoIIE family protein phosphatase</fullName>
    </submittedName>
</protein>
<dbReference type="GO" id="GO:0000160">
    <property type="term" value="P:phosphorelay signal transduction system"/>
    <property type="evidence" value="ECO:0007669"/>
    <property type="project" value="InterPro"/>
</dbReference>